<feature type="chain" id="PRO_5046529332" evidence="3">
    <location>
        <begin position="19"/>
        <end position="326"/>
    </location>
</feature>
<keyword evidence="1" id="KW-0325">Glycoprotein</keyword>
<keyword evidence="2" id="KW-0812">Transmembrane</keyword>
<dbReference type="InterPro" id="IPR011161">
    <property type="entry name" value="MHC_I-like_Ag-recog"/>
</dbReference>
<dbReference type="Proteomes" id="UP000694863">
    <property type="component" value="Unplaced"/>
</dbReference>
<dbReference type="Pfam" id="PF07654">
    <property type="entry name" value="C1-set"/>
    <property type="match status" value="1"/>
</dbReference>
<dbReference type="SUPFAM" id="SSF48726">
    <property type="entry name" value="Immunoglobulin"/>
    <property type="match status" value="1"/>
</dbReference>
<dbReference type="InterPro" id="IPR013783">
    <property type="entry name" value="Ig-like_fold"/>
</dbReference>
<dbReference type="InterPro" id="IPR003597">
    <property type="entry name" value="Ig_C1-set"/>
</dbReference>
<gene>
    <name evidence="6" type="primary">LOC101653615</name>
</gene>
<dbReference type="Gene3D" id="3.30.500.10">
    <property type="entry name" value="MHC class I-like antigen recognition-like"/>
    <property type="match status" value="1"/>
</dbReference>
<dbReference type="InterPro" id="IPR036179">
    <property type="entry name" value="Ig-like_dom_sf"/>
</dbReference>
<dbReference type="PANTHER" id="PTHR16675:SF155">
    <property type="entry name" value="T-CELL SURFACE GLYCOPROTEIN CD1C"/>
    <property type="match status" value="1"/>
</dbReference>
<keyword evidence="2" id="KW-0472">Membrane</keyword>
<dbReference type="InterPro" id="IPR050208">
    <property type="entry name" value="MHC_class-I_related"/>
</dbReference>
<keyword evidence="3" id="KW-0732">Signal</keyword>
<protein>
    <submittedName>
        <fullName evidence="6">T-cell surface glycoprotein CD1c isoform X2</fullName>
    </submittedName>
</protein>
<dbReference type="PROSITE" id="PS50835">
    <property type="entry name" value="IG_LIKE"/>
    <property type="match status" value="1"/>
</dbReference>
<evidence type="ECO:0000313" key="5">
    <source>
        <dbReference type="Proteomes" id="UP000694863"/>
    </source>
</evidence>
<keyword evidence="5" id="KW-1185">Reference proteome</keyword>
<dbReference type="SMART" id="SM00407">
    <property type="entry name" value="IGc1"/>
    <property type="match status" value="1"/>
</dbReference>
<accession>A0ABM0J4Q6</accession>
<dbReference type="InterPro" id="IPR037055">
    <property type="entry name" value="MHC_I-like_Ag-recog_sf"/>
</dbReference>
<evidence type="ECO:0000256" key="1">
    <source>
        <dbReference type="ARBA" id="ARBA00023180"/>
    </source>
</evidence>
<feature type="domain" description="Ig-like" evidence="4">
    <location>
        <begin position="205"/>
        <end position="285"/>
    </location>
</feature>
<feature type="transmembrane region" description="Helical" evidence="2">
    <location>
        <begin position="303"/>
        <end position="322"/>
    </location>
</feature>
<reference evidence="6" key="1">
    <citation type="submission" date="2025-08" db="UniProtKB">
        <authorList>
            <consortium name="RefSeq"/>
        </authorList>
    </citation>
    <scope>IDENTIFICATION</scope>
</reference>
<name>A0ABM0J4Q6_ECHTE</name>
<feature type="signal peptide" evidence="3">
    <location>
        <begin position="1"/>
        <end position="18"/>
    </location>
</feature>
<dbReference type="SUPFAM" id="SSF54452">
    <property type="entry name" value="MHC antigen-recognition domain"/>
    <property type="match status" value="1"/>
</dbReference>
<evidence type="ECO:0000256" key="3">
    <source>
        <dbReference type="SAM" id="SignalP"/>
    </source>
</evidence>
<dbReference type="Pfam" id="PF16497">
    <property type="entry name" value="MHC_I_3"/>
    <property type="match status" value="1"/>
</dbReference>
<keyword evidence="2" id="KW-1133">Transmembrane helix</keyword>
<evidence type="ECO:0000313" key="6">
    <source>
        <dbReference type="RefSeq" id="XP_004714779.1"/>
    </source>
</evidence>
<dbReference type="InterPro" id="IPR007110">
    <property type="entry name" value="Ig-like_dom"/>
</dbReference>
<evidence type="ECO:0000259" key="4">
    <source>
        <dbReference type="PROSITE" id="PS50835"/>
    </source>
</evidence>
<sequence length="326" mass="37031">MLFLQLTLLAVLLPGGYNEDKNVPPIFFRLLLISSFANQTWPQNQGSAWLDELQTPGWDGESGTIIFLRPWSKSNFSEEELRDLELLFQMYFTGFTREVQDHVHTMQFEYPLEIQVSAGCEVHSNETPQGFFHVAYGGTNFLSFQNSSWVPSPEGGSMAQNVCNLINQYQGIRDTVRWLIRHTCPRFILGLLAAGKMDLQRQVKPQAWISSSPTASLDRLLLVCHVNGFHPKPVWVVWMQGKQEPPGTKQGDFLPNADGTWYLWVSLDVAREDAVGLSCQVRHSSLGGQHIIIYWGHHVSMNLIPLAVIAPLILLIGLVLWFKKRW</sequence>
<organism evidence="5 6">
    <name type="scientific">Echinops telfairi</name>
    <name type="common">Lesser hedgehog tenrec</name>
    <dbReference type="NCBI Taxonomy" id="9371"/>
    <lineage>
        <taxon>Eukaryota</taxon>
        <taxon>Metazoa</taxon>
        <taxon>Chordata</taxon>
        <taxon>Craniata</taxon>
        <taxon>Vertebrata</taxon>
        <taxon>Euteleostomi</taxon>
        <taxon>Mammalia</taxon>
        <taxon>Eutheria</taxon>
        <taxon>Afrotheria</taxon>
        <taxon>Tenrecidae</taxon>
        <taxon>Tenrecinae</taxon>
        <taxon>Echinops</taxon>
    </lineage>
</organism>
<proteinExistence type="predicted"/>
<evidence type="ECO:0000256" key="2">
    <source>
        <dbReference type="SAM" id="Phobius"/>
    </source>
</evidence>
<dbReference type="GeneID" id="101653615"/>
<dbReference type="RefSeq" id="XP_004714779.1">
    <property type="nucleotide sequence ID" value="XM_004714722.1"/>
</dbReference>
<dbReference type="Gene3D" id="2.60.40.10">
    <property type="entry name" value="Immunoglobulins"/>
    <property type="match status" value="1"/>
</dbReference>
<dbReference type="PANTHER" id="PTHR16675">
    <property type="entry name" value="MHC CLASS I-RELATED"/>
    <property type="match status" value="1"/>
</dbReference>
<dbReference type="InterPro" id="IPR011162">
    <property type="entry name" value="MHC_I/II-like_Ag-recog"/>
</dbReference>